<feature type="domain" description="MurNAc-LAA" evidence="2">
    <location>
        <begin position="135"/>
        <end position="266"/>
    </location>
</feature>
<dbReference type="Pfam" id="PF01520">
    <property type="entry name" value="Amidase_3"/>
    <property type="match status" value="1"/>
</dbReference>
<keyword evidence="1" id="KW-0472">Membrane</keyword>
<gene>
    <name evidence="3" type="ORF">JIN87_26285</name>
</gene>
<evidence type="ECO:0000259" key="2">
    <source>
        <dbReference type="Pfam" id="PF01520"/>
    </source>
</evidence>
<protein>
    <submittedName>
        <fullName evidence="3">N-acetylmuramoyl-L-alanine amidase</fullName>
    </submittedName>
</protein>
<keyword evidence="4" id="KW-1185">Reference proteome</keyword>
<comment type="caution">
    <text evidence="3">The sequence shown here is derived from an EMBL/GenBank/DDBJ whole genome shotgun (WGS) entry which is preliminary data.</text>
</comment>
<reference evidence="3" key="1">
    <citation type="submission" date="2021-01" db="EMBL/GenBank/DDBJ databases">
        <title>Modified the classification status of verrucomicrobia.</title>
        <authorList>
            <person name="Feng X."/>
        </authorList>
    </citation>
    <scope>NUCLEOTIDE SEQUENCE</scope>
    <source>
        <strain evidence="3">KCTC 13126</strain>
    </source>
</reference>
<dbReference type="GO" id="GO:0008745">
    <property type="term" value="F:N-acetylmuramoyl-L-alanine amidase activity"/>
    <property type="evidence" value="ECO:0007669"/>
    <property type="project" value="InterPro"/>
</dbReference>
<name>A0A934S623_9BACT</name>
<dbReference type="EMBL" id="JAENIL010000087">
    <property type="protein sequence ID" value="MBK1880422.1"/>
    <property type="molecule type" value="Genomic_DNA"/>
</dbReference>
<evidence type="ECO:0000313" key="4">
    <source>
        <dbReference type="Proteomes" id="UP000617628"/>
    </source>
</evidence>
<accession>A0A934S623</accession>
<dbReference type="AlphaFoldDB" id="A0A934S623"/>
<dbReference type="GO" id="GO:0009253">
    <property type="term" value="P:peptidoglycan catabolic process"/>
    <property type="evidence" value="ECO:0007669"/>
    <property type="project" value="InterPro"/>
</dbReference>
<evidence type="ECO:0000256" key="1">
    <source>
        <dbReference type="SAM" id="Phobius"/>
    </source>
</evidence>
<dbReference type="Proteomes" id="UP000617628">
    <property type="component" value="Unassembled WGS sequence"/>
</dbReference>
<dbReference type="SUPFAM" id="SSF53187">
    <property type="entry name" value="Zn-dependent exopeptidases"/>
    <property type="match status" value="1"/>
</dbReference>
<evidence type="ECO:0000313" key="3">
    <source>
        <dbReference type="EMBL" id="MBK1880422.1"/>
    </source>
</evidence>
<dbReference type="Gene3D" id="3.40.630.40">
    <property type="entry name" value="Zn-dependent exopeptidases"/>
    <property type="match status" value="1"/>
</dbReference>
<feature type="transmembrane region" description="Helical" evidence="1">
    <location>
        <begin position="20"/>
        <end position="42"/>
    </location>
</feature>
<dbReference type="RefSeq" id="WP_200359367.1">
    <property type="nucleotide sequence ID" value="NZ_JAENIL010000087.1"/>
</dbReference>
<sequence>MEICILNWDSGKCGNGRLRILVGGGGVLEMRWWLLLGFLFVWGCSETERVDQVLSPAAKWEVLDLYQGSVHRAAFEKAMDEVYASKANWREWMDVEEEGVTIAKGAGSEPYFLRFAMDAPASKRKHRSSFEGMRIAIDPGHLGGKWGRMEHRSFAIGEGAIVQEGDLVLATALRLERELEALGAEVFLLRESAGPVTRLRPKDFQETALGRYPGGASEELEERRTGLANLLFYRSAEIRARADRLKEQGGADLAIVLHINASSAPNEAAPTLLEKNDAHILVNGCYLSGELARESQRSELLLRLVKGYHHEELRWGEAMAEAMLEGTGLPAYSYVGDNASSRGGKGYLWARNLMAGRIYDCPVLFLEPWRANSVSVYEWAGAGDYAGERMFNGEMRESLPAVYCAFVVEGLKRGLAAGQMTNM</sequence>
<keyword evidence="1" id="KW-1133">Transmembrane helix</keyword>
<keyword evidence="1" id="KW-0812">Transmembrane</keyword>
<proteinExistence type="predicted"/>
<organism evidence="3 4">
    <name type="scientific">Pelagicoccus mobilis</name>
    <dbReference type="NCBI Taxonomy" id="415221"/>
    <lineage>
        <taxon>Bacteria</taxon>
        <taxon>Pseudomonadati</taxon>
        <taxon>Verrucomicrobiota</taxon>
        <taxon>Opitutia</taxon>
        <taxon>Puniceicoccales</taxon>
        <taxon>Pelagicoccaceae</taxon>
        <taxon>Pelagicoccus</taxon>
    </lineage>
</organism>
<dbReference type="InterPro" id="IPR002508">
    <property type="entry name" value="MurNAc-LAA_cat"/>
</dbReference>